<organism evidence="1 2">
    <name type="scientific">Gelidibacter pelagius</name>
    <dbReference type="NCBI Taxonomy" id="2819985"/>
    <lineage>
        <taxon>Bacteria</taxon>
        <taxon>Pseudomonadati</taxon>
        <taxon>Bacteroidota</taxon>
        <taxon>Flavobacteriia</taxon>
        <taxon>Flavobacteriales</taxon>
        <taxon>Flavobacteriaceae</taxon>
        <taxon>Gelidibacter</taxon>
    </lineage>
</organism>
<dbReference type="EMBL" id="JAGEVG010000004">
    <property type="protein sequence ID" value="MBO3097619.1"/>
    <property type="molecule type" value="Genomic_DNA"/>
</dbReference>
<evidence type="ECO:0000313" key="2">
    <source>
        <dbReference type="Proteomes" id="UP000681315"/>
    </source>
</evidence>
<evidence type="ECO:0000313" key="1">
    <source>
        <dbReference type="EMBL" id="MBO3097619.1"/>
    </source>
</evidence>
<keyword evidence="2" id="KW-1185">Reference proteome</keyword>
<proteinExistence type="predicted"/>
<evidence type="ECO:0008006" key="3">
    <source>
        <dbReference type="Google" id="ProtNLM"/>
    </source>
</evidence>
<reference evidence="1 2" key="1">
    <citation type="submission" date="2021-03" db="EMBL/GenBank/DDBJ databases">
        <title>Gelidibacter sp. nov., isolated from costal sediment.</title>
        <authorList>
            <person name="Lun K.-Y."/>
        </authorList>
    </citation>
    <scope>NUCLEOTIDE SEQUENCE [LARGE SCALE GENOMIC DNA]</scope>
    <source>
        <strain evidence="1 2">DF109</strain>
    </source>
</reference>
<dbReference type="RefSeq" id="WP_208232764.1">
    <property type="nucleotide sequence ID" value="NZ_JAGEVG010000004.1"/>
</dbReference>
<comment type="caution">
    <text evidence="1">The sequence shown here is derived from an EMBL/GenBank/DDBJ whole genome shotgun (WGS) entry which is preliminary data.</text>
</comment>
<protein>
    <recommendedName>
        <fullName evidence="3">Helix-turn-helix protein</fullName>
    </recommendedName>
</protein>
<accession>A0ABS3SPH8</accession>
<name>A0ABS3SPH8_9FLAO</name>
<sequence length="96" mass="11452">MRSIYNPYDALLEQMSELKKIVLDIRDLPKEDYTTKYYTRKEVAEICRCSVQTVDNYISRGQIKTENFGVKGVLIHHYQIFNKDNTLKELKYKRKA</sequence>
<gene>
    <name evidence="1" type="ORF">J4051_05030</name>
</gene>
<dbReference type="Proteomes" id="UP000681315">
    <property type="component" value="Unassembled WGS sequence"/>
</dbReference>